<evidence type="ECO:0000313" key="2">
    <source>
        <dbReference type="Proteomes" id="UP000324222"/>
    </source>
</evidence>
<comment type="caution">
    <text evidence="1">The sequence shown here is derived from an EMBL/GenBank/DDBJ whole genome shotgun (WGS) entry which is preliminary data.</text>
</comment>
<keyword evidence="2" id="KW-1185">Reference proteome</keyword>
<dbReference type="AlphaFoldDB" id="A0A5B7GYV4"/>
<name>A0A5B7GYV4_PORTR</name>
<dbReference type="Proteomes" id="UP000324222">
    <property type="component" value="Unassembled WGS sequence"/>
</dbReference>
<accession>A0A5B7GYV4</accession>
<protein>
    <submittedName>
        <fullName evidence="1">Uncharacterized protein</fullName>
    </submittedName>
</protein>
<organism evidence="1 2">
    <name type="scientific">Portunus trituberculatus</name>
    <name type="common">Swimming crab</name>
    <name type="synonym">Neptunus trituberculatus</name>
    <dbReference type="NCBI Taxonomy" id="210409"/>
    <lineage>
        <taxon>Eukaryota</taxon>
        <taxon>Metazoa</taxon>
        <taxon>Ecdysozoa</taxon>
        <taxon>Arthropoda</taxon>
        <taxon>Crustacea</taxon>
        <taxon>Multicrustacea</taxon>
        <taxon>Malacostraca</taxon>
        <taxon>Eumalacostraca</taxon>
        <taxon>Eucarida</taxon>
        <taxon>Decapoda</taxon>
        <taxon>Pleocyemata</taxon>
        <taxon>Brachyura</taxon>
        <taxon>Eubrachyura</taxon>
        <taxon>Portunoidea</taxon>
        <taxon>Portunidae</taxon>
        <taxon>Portuninae</taxon>
        <taxon>Portunus</taxon>
    </lineage>
</organism>
<dbReference type="EMBL" id="VSRR010019454">
    <property type="protein sequence ID" value="MPC62247.1"/>
    <property type="molecule type" value="Genomic_DNA"/>
</dbReference>
<gene>
    <name evidence="1" type="ORF">E2C01_056330</name>
</gene>
<reference evidence="1 2" key="1">
    <citation type="submission" date="2019-05" db="EMBL/GenBank/DDBJ databases">
        <title>Another draft genome of Portunus trituberculatus and its Hox gene families provides insights of decapod evolution.</title>
        <authorList>
            <person name="Jeong J.-H."/>
            <person name="Song I."/>
            <person name="Kim S."/>
            <person name="Choi T."/>
            <person name="Kim D."/>
            <person name="Ryu S."/>
            <person name="Kim W."/>
        </authorList>
    </citation>
    <scope>NUCLEOTIDE SEQUENCE [LARGE SCALE GENOMIC DNA]</scope>
    <source>
        <tissue evidence="1">Muscle</tissue>
    </source>
</reference>
<evidence type="ECO:0000313" key="1">
    <source>
        <dbReference type="EMBL" id="MPC62247.1"/>
    </source>
</evidence>
<sequence length="75" mass="8139">MLWVFSSVDALVVYACFPEDNIYSRLFVRPSVGERGGLWAADGGPRGGVGLGWGALLKPSNARRRRLSGARSMVE</sequence>
<proteinExistence type="predicted"/>